<dbReference type="Gene3D" id="3.40.50.300">
    <property type="entry name" value="P-loop containing nucleotide triphosphate hydrolases"/>
    <property type="match status" value="1"/>
</dbReference>
<protein>
    <submittedName>
        <fullName evidence="9">Iron(III) transport system ATP-binding protein/putative spermidine/putrescine transport system ATP-binding protein</fullName>
    </submittedName>
</protein>
<keyword evidence="3" id="KW-1003">Cell membrane</keyword>
<dbReference type="SMART" id="SM00382">
    <property type="entry name" value="AAA"/>
    <property type="match status" value="1"/>
</dbReference>
<keyword evidence="7" id="KW-0472">Membrane</keyword>
<dbReference type="Proteomes" id="UP000256794">
    <property type="component" value="Unassembled WGS sequence"/>
</dbReference>
<keyword evidence="4" id="KW-0547">Nucleotide-binding</keyword>
<dbReference type="InterPro" id="IPR012340">
    <property type="entry name" value="NA-bd_OB-fold"/>
</dbReference>
<keyword evidence="6" id="KW-1278">Translocase</keyword>
<dbReference type="GO" id="GO:0005524">
    <property type="term" value="F:ATP binding"/>
    <property type="evidence" value="ECO:0007669"/>
    <property type="project" value="UniProtKB-KW"/>
</dbReference>
<dbReference type="PANTHER" id="PTHR43875">
    <property type="entry name" value="MALTODEXTRIN IMPORT ATP-BINDING PROTEIN MSMX"/>
    <property type="match status" value="1"/>
</dbReference>
<keyword evidence="5 9" id="KW-0067">ATP-binding</keyword>
<dbReference type="InterPro" id="IPR027417">
    <property type="entry name" value="P-loop_NTPase"/>
</dbReference>
<dbReference type="Gene3D" id="2.40.50.140">
    <property type="entry name" value="Nucleic acid-binding proteins"/>
    <property type="match status" value="1"/>
</dbReference>
<evidence type="ECO:0000256" key="6">
    <source>
        <dbReference type="ARBA" id="ARBA00022967"/>
    </source>
</evidence>
<evidence type="ECO:0000256" key="7">
    <source>
        <dbReference type="ARBA" id="ARBA00023136"/>
    </source>
</evidence>
<keyword evidence="10" id="KW-1185">Reference proteome</keyword>
<evidence type="ECO:0000256" key="1">
    <source>
        <dbReference type="ARBA" id="ARBA00005417"/>
    </source>
</evidence>
<evidence type="ECO:0000313" key="9">
    <source>
        <dbReference type="EMBL" id="REG46416.1"/>
    </source>
</evidence>
<organism evidence="9 10">
    <name type="scientific">Paracoccus versutus</name>
    <name type="common">Thiobacillus versutus</name>
    <dbReference type="NCBI Taxonomy" id="34007"/>
    <lineage>
        <taxon>Bacteria</taxon>
        <taxon>Pseudomonadati</taxon>
        <taxon>Pseudomonadota</taxon>
        <taxon>Alphaproteobacteria</taxon>
        <taxon>Rhodobacterales</taxon>
        <taxon>Paracoccaceae</taxon>
        <taxon>Paracoccus</taxon>
    </lineage>
</organism>
<dbReference type="RefSeq" id="WP_036750865.1">
    <property type="nucleotide sequence ID" value="NZ_CP035284.1"/>
</dbReference>
<dbReference type="GO" id="GO:0140359">
    <property type="term" value="F:ABC-type transporter activity"/>
    <property type="evidence" value="ECO:0007669"/>
    <property type="project" value="UniProtKB-ARBA"/>
</dbReference>
<evidence type="ECO:0000256" key="2">
    <source>
        <dbReference type="ARBA" id="ARBA00022448"/>
    </source>
</evidence>
<sequence length="365" mass="39818">MSGISLQSVHKYYGAFHAVKGINLEIEDGEFVVLLGPSGCGKTTTLRCVAGLEGVSQGRIDLGMKTVSTAELSIPPEKRDIGMVFQSYAIWPHMTVAENVAFGLRLKKLPARDIARRVTTALRRVGLEHLAGRGASQLSGGQQQRVALARAIVLEPKVLLFDEPLSNLDAKLRERMRFELRQLLQGLGITSLYVTHDQQEAMVVADRIVLMNEGRIEQIGSPHDIYYRPSTLFGAEFVGLANRLRGRLVASGSHSRARLANGEEIAAGPTSLPVGAEVELIVRPELVELSTNNPGGEHVFRGKVETSYFLGNIADLYFSVLGQQMRGQLSPPNRWESGQEIWVRIDPAHVLVFPVPAAASAVRAA</sequence>
<comment type="caution">
    <text evidence="9">The sequence shown here is derived from an EMBL/GenBank/DDBJ whole genome shotgun (WGS) entry which is preliminary data.</text>
</comment>
<evidence type="ECO:0000256" key="5">
    <source>
        <dbReference type="ARBA" id="ARBA00022840"/>
    </source>
</evidence>
<dbReference type="InterPro" id="IPR003439">
    <property type="entry name" value="ABC_transporter-like_ATP-bd"/>
</dbReference>
<dbReference type="AlphaFoldDB" id="A0AAQ0HI35"/>
<gene>
    <name evidence="9" type="ORF">ATH84_101533</name>
</gene>
<dbReference type="PANTHER" id="PTHR43875:SF15">
    <property type="entry name" value="TREHALOSE IMPORT ATP-BINDING PROTEIN SUGC"/>
    <property type="match status" value="1"/>
</dbReference>
<dbReference type="InterPro" id="IPR047641">
    <property type="entry name" value="ABC_transpr_MalK/UgpC-like"/>
</dbReference>
<feature type="domain" description="ABC transporter" evidence="8">
    <location>
        <begin position="4"/>
        <end position="238"/>
    </location>
</feature>
<dbReference type="InterPro" id="IPR008995">
    <property type="entry name" value="Mo/tungstate-bd_C_term_dom"/>
</dbReference>
<dbReference type="SUPFAM" id="SSF52540">
    <property type="entry name" value="P-loop containing nucleoside triphosphate hydrolases"/>
    <property type="match status" value="1"/>
</dbReference>
<dbReference type="InterPro" id="IPR013611">
    <property type="entry name" value="Transp-assoc_OB_typ2"/>
</dbReference>
<dbReference type="Gene3D" id="2.40.50.100">
    <property type="match status" value="1"/>
</dbReference>
<dbReference type="SUPFAM" id="SSF50331">
    <property type="entry name" value="MOP-like"/>
    <property type="match status" value="1"/>
</dbReference>
<dbReference type="Pfam" id="PF08402">
    <property type="entry name" value="TOBE_2"/>
    <property type="match status" value="1"/>
</dbReference>
<dbReference type="FunFam" id="3.40.50.300:FF:000042">
    <property type="entry name" value="Maltose/maltodextrin ABC transporter, ATP-binding protein"/>
    <property type="match status" value="1"/>
</dbReference>
<evidence type="ECO:0000259" key="8">
    <source>
        <dbReference type="PROSITE" id="PS50893"/>
    </source>
</evidence>
<evidence type="ECO:0000313" key="10">
    <source>
        <dbReference type="Proteomes" id="UP000256794"/>
    </source>
</evidence>
<dbReference type="Pfam" id="PF00005">
    <property type="entry name" value="ABC_tran"/>
    <property type="match status" value="1"/>
</dbReference>
<proteinExistence type="inferred from homology"/>
<evidence type="ECO:0000256" key="4">
    <source>
        <dbReference type="ARBA" id="ARBA00022741"/>
    </source>
</evidence>
<name>A0AAQ0HI35_PARVE</name>
<dbReference type="PROSITE" id="PS50893">
    <property type="entry name" value="ABC_TRANSPORTER_2"/>
    <property type="match status" value="1"/>
</dbReference>
<dbReference type="InterPro" id="IPR003593">
    <property type="entry name" value="AAA+_ATPase"/>
</dbReference>
<dbReference type="InterPro" id="IPR017871">
    <property type="entry name" value="ABC_transporter-like_CS"/>
</dbReference>
<evidence type="ECO:0000256" key="3">
    <source>
        <dbReference type="ARBA" id="ARBA00022475"/>
    </source>
</evidence>
<dbReference type="EMBL" id="QUMX01000015">
    <property type="protein sequence ID" value="REG46416.1"/>
    <property type="molecule type" value="Genomic_DNA"/>
</dbReference>
<dbReference type="PROSITE" id="PS00211">
    <property type="entry name" value="ABC_TRANSPORTER_1"/>
    <property type="match status" value="1"/>
</dbReference>
<comment type="similarity">
    <text evidence="1">Belongs to the ABC transporter superfamily.</text>
</comment>
<dbReference type="GO" id="GO:0055052">
    <property type="term" value="C:ATP-binding cassette (ABC) transporter complex, substrate-binding subunit-containing"/>
    <property type="evidence" value="ECO:0007669"/>
    <property type="project" value="TreeGrafter"/>
</dbReference>
<reference evidence="9 10" key="1">
    <citation type="submission" date="2018-08" db="EMBL/GenBank/DDBJ databases">
        <title>Genomic Encyclopedia of Archaeal and Bacterial Type Strains, Phase II (KMG-II): from individual species to whole genera.</title>
        <authorList>
            <person name="Goeker M."/>
        </authorList>
    </citation>
    <scope>NUCLEOTIDE SEQUENCE [LARGE SCALE GENOMIC DNA]</scope>
    <source>
        <strain evidence="9 10">DSM 582</strain>
    </source>
</reference>
<accession>A0AAQ0HI35</accession>
<dbReference type="GO" id="GO:0016887">
    <property type="term" value="F:ATP hydrolysis activity"/>
    <property type="evidence" value="ECO:0007669"/>
    <property type="project" value="InterPro"/>
</dbReference>
<keyword evidence="2" id="KW-0813">Transport</keyword>